<dbReference type="AlphaFoldDB" id="A0ABD3GA29"/>
<feature type="region of interest" description="Disordered" evidence="1">
    <location>
        <begin position="22"/>
        <end position="54"/>
    </location>
</feature>
<feature type="region of interest" description="Disordered" evidence="1">
    <location>
        <begin position="152"/>
        <end position="201"/>
    </location>
</feature>
<name>A0ABD3GA29_9STRA</name>
<comment type="caution">
    <text evidence="2">The sequence shown here is derived from an EMBL/GenBank/DDBJ whole genome shotgun (WGS) entry which is preliminary data.</text>
</comment>
<organism evidence="2 3">
    <name type="scientific">Phytophthora oleae</name>
    <dbReference type="NCBI Taxonomy" id="2107226"/>
    <lineage>
        <taxon>Eukaryota</taxon>
        <taxon>Sar</taxon>
        <taxon>Stramenopiles</taxon>
        <taxon>Oomycota</taxon>
        <taxon>Peronosporomycetes</taxon>
        <taxon>Peronosporales</taxon>
        <taxon>Peronosporaceae</taxon>
        <taxon>Phytophthora</taxon>
    </lineage>
</organism>
<keyword evidence="3" id="KW-1185">Reference proteome</keyword>
<feature type="compositionally biased region" description="Low complexity" evidence="1">
    <location>
        <begin position="37"/>
        <end position="54"/>
    </location>
</feature>
<accession>A0ABD3GA29</accession>
<evidence type="ECO:0000256" key="1">
    <source>
        <dbReference type="SAM" id="MobiDB-lite"/>
    </source>
</evidence>
<evidence type="ECO:0000313" key="3">
    <source>
        <dbReference type="Proteomes" id="UP001632037"/>
    </source>
</evidence>
<gene>
    <name evidence="2" type="ORF">V7S43_000700</name>
</gene>
<dbReference type="Proteomes" id="UP001632037">
    <property type="component" value="Unassembled WGS sequence"/>
</dbReference>
<dbReference type="EMBL" id="JBIMZQ010000001">
    <property type="protein sequence ID" value="KAL3674771.1"/>
    <property type="molecule type" value="Genomic_DNA"/>
</dbReference>
<proteinExistence type="predicted"/>
<sequence>MYRVADGGQRVLLLDDRELDNDADTIQQEPPVRYEPQQSRAKTKSAQSKKSSSISFMESYPPDVVLHSDGCAIAVHLCIIQQRCPLLYKRLRQLRHLLELKQGPITLKVVGDEELCELKKDNLEGGAECPLHSPELLRLGYVRCSAHKCRGGQGGESNAGRSQHDSPGISPRRKRMRPDLDEKQPPTGQGKPRRARSLFNDEDVLTPLSPSSLEALELQRDVMHVKIEGTNIGAVVTGVEYIYRYNVRMIDERNAVEAVRFGQWLHMRDTMLYYCLFIAIRHVTVDTWMEMLYTVSTLHDKAMRRILCDHLLDFVEALTPGQYYDALRDMPCVYIHQLKYRDILVRAVAGLINRVRLLEFWRNLLDGLSEWLSRRLQIPHTPSLRAIHHHFAPEWKPYMEREPVELEVTPGEGNLFTLLQFGKFQLQIRIDITAEMPILWRIIRSSSPQLLSSDPDEQYDDEAFKRDPEFWIRGQMKIKYRRAYPSRAQVSHEVVIQYQHCPKQYSTWYDLVPPSPSSLAPVTAAAMQPEGTGKAQFRGKFFVWGDPVCSLYHFLLHSTLFYAAPYGSSMEVSDLMVVSEMQRLPVETLVLVLRSDRLRIPGGERTLLRLLNKLVFGTNFSYLGSSPNRETHTYNGRAKDVIRLYKCVRWCFVPIDDIIDTLKRSPRELKFYELIEVGLQDTFRRFLRRRPWGWRKYRHPYLKNETNVVEFRIEAGECKLSPKYFSPVLKREQGSQDSLILRPDPVYFVLKE</sequence>
<reference evidence="2 3" key="1">
    <citation type="submission" date="2024-09" db="EMBL/GenBank/DDBJ databases">
        <title>Genome sequencing and assembly of Phytophthora oleae, isolate VK10A, causative agent of rot of olive drupes.</title>
        <authorList>
            <person name="Conti Taguali S."/>
            <person name="Riolo M."/>
            <person name="La Spada F."/>
            <person name="Cacciola S.O."/>
            <person name="Dionisio G."/>
        </authorList>
    </citation>
    <scope>NUCLEOTIDE SEQUENCE [LARGE SCALE GENOMIC DNA]</scope>
    <source>
        <strain evidence="2 3">VK10A</strain>
    </source>
</reference>
<evidence type="ECO:0000313" key="2">
    <source>
        <dbReference type="EMBL" id="KAL3674771.1"/>
    </source>
</evidence>
<protein>
    <submittedName>
        <fullName evidence="2">Uncharacterized protein</fullName>
    </submittedName>
</protein>